<organism evidence="2 3">
    <name type="scientific">Tilletia horrida</name>
    <dbReference type="NCBI Taxonomy" id="155126"/>
    <lineage>
        <taxon>Eukaryota</taxon>
        <taxon>Fungi</taxon>
        <taxon>Dikarya</taxon>
        <taxon>Basidiomycota</taxon>
        <taxon>Ustilaginomycotina</taxon>
        <taxon>Exobasidiomycetes</taxon>
        <taxon>Tilletiales</taxon>
        <taxon>Tilletiaceae</taxon>
        <taxon>Tilletia</taxon>
    </lineage>
</organism>
<feature type="compositionally biased region" description="Polar residues" evidence="1">
    <location>
        <begin position="516"/>
        <end position="551"/>
    </location>
</feature>
<feature type="compositionally biased region" description="Polar residues" evidence="1">
    <location>
        <begin position="69"/>
        <end position="98"/>
    </location>
</feature>
<feature type="compositionally biased region" description="Basic residues" evidence="1">
    <location>
        <begin position="368"/>
        <end position="377"/>
    </location>
</feature>
<feature type="compositionally biased region" description="Low complexity" evidence="1">
    <location>
        <begin position="164"/>
        <end position="177"/>
    </location>
</feature>
<feature type="compositionally biased region" description="Basic and acidic residues" evidence="1">
    <location>
        <begin position="42"/>
        <end position="67"/>
    </location>
</feature>
<comment type="caution">
    <text evidence="2">The sequence shown here is derived from an EMBL/GenBank/DDBJ whole genome shotgun (WGS) entry which is preliminary data.</text>
</comment>
<dbReference type="Proteomes" id="UP001176521">
    <property type="component" value="Unassembled WGS sequence"/>
</dbReference>
<evidence type="ECO:0000313" key="2">
    <source>
        <dbReference type="EMBL" id="KAK0534553.1"/>
    </source>
</evidence>
<feature type="region of interest" description="Disordered" evidence="1">
    <location>
        <begin position="148"/>
        <end position="188"/>
    </location>
</feature>
<feature type="compositionally biased region" description="Basic and acidic residues" evidence="1">
    <location>
        <begin position="865"/>
        <end position="875"/>
    </location>
</feature>
<dbReference type="InterPro" id="IPR014752">
    <property type="entry name" value="Arrestin-like_C"/>
</dbReference>
<feature type="compositionally biased region" description="Low complexity" evidence="1">
    <location>
        <begin position="792"/>
        <end position="818"/>
    </location>
</feature>
<dbReference type="Gene3D" id="2.60.40.640">
    <property type="match status" value="1"/>
</dbReference>
<reference evidence="2" key="1">
    <citation type="journal article" date="2023" name="PhytoFront">
        <title>Draft Genome Resources of Seven Strains of Tilletia horrida, Causal Agent of Kernel Smut of Rice.</title>
        <authorList>
            <person name="Khanal S."/>
            <person name="Antony Babu S."/>
            <person name="Zhou X.G."/>
        </authorList>
    </citation>
    <scope>NUCLEOTIDE SEQUENCE</scope>
    <source>
        <strain evidence="2">TX3</strain>
    </source>
</reference>
<feature type="region of interest" description="Disordered" evidence="1">
    <location>
        <begin position="312"/>
        <end position="381"/>
    </location>
</feature>
<feature type="compositionally biased region" description="Low complexity" evidence="1">
    <location>
        <begin position="356"/>
        <end position="367"/>
    </location>
</feature>
<dbReference type="PANTHER" id="PTHR12507">
    <property type="entry name" value="REDUCED GROWTH PHENOTYPE 1 RGP1, YEAST -RELATED"/>
    <property type="match status" value="1"/>
</dbReference>
<feature type="region of interest" description="Disordered" evidence="1">
    <location>
        <begin position="572"/>
        <end position="620"/>
    </location>
</feature>
<proteinExistence type="predicted"/>
<keyword evidence="3" id="KW-1185">Reference proteome</keyword>
<dbReference type="Pfam" id="PF08737">
    <property type="entry name" value="Rgp1"/>
    <property type="match status" value="1"/>
</dbReference>
<gene>
    <name evidence="2" type="primary">RGP1</name>
    <name evidence="2" type="ORF">OC842_002604</name>
</gene>
<dbReference type="AlphaFoldDB" id="A0AAN6GHP5"/>
<feature type="compositionally biased region" description="Low complexity" evidence="1">
    <location>
        <begin position="767"/>
        <end position="784"/>
    </location>
</feature>
<protein>
    <submittedName>
        <fullName evidence="2">Golgi membrane exchange factor (Ric1p-Rgp1p) subunit</fullName>
    </submittedName>
</protein>
<dbReference type="EMBL" id="JAPDMQ010000114">
    <property type="protein sequence ID" value="KAK0534553.1"/>
    <property type="molecule type" value="Genomic_DNA"/>
</dbReference>
<sequence length="975" mass="102504">MTLTVSVRPASSSFFAGEQFLCYITFTNTAQPQAGYADAEEKEGQQHRKQQDPFAHRYSTSEDDRLSEATPSESDAATDTASVAGNGSAVAHQQQDSGAESLADEVGNVSISTGNLPARKPSTPIGRSHPHSRKLSIKNDFHLAFPDDPLFNQAPSASPARADALSAPSSIAPSTPSRGPVISPLFPSGAASSSTTSLALSTTSGSIADKASPSRRVSLSSSELRGKLAQTPGSAHILWSFAQLAGSFQLDESIIKPAEFNALKQRLVNLSGATTAGGVFGGGDLGHEVQLDVDERVGWGAYLKNALTAPISPGLNSPNPAQDWGSPSLASTPRSAKHMPSASLAVPSGLANGMTSSPSIGPVSPSISRRRVSHKRTGSTLQDTRERTLMNRNIPTLSTPPSILFVDHVLAPGESKTYSFRLPLPLDLPPSFLGRSIQFTYTLTIGINRSTNVSPNSPSLNGIGTPKSRLFTIPVRLYNNVALPHGEPAFWDLGNPVIKGRDEGMVQYEPQGPPSALSSGDTDSLATAQSPGEDPTNGQPGTLSRRPSTASVRGEKNILELQSYARALLGLPDEDEAPGTNGLQTSSSSASSSSNTLARPNMAMRRTSSSNEAAAAEDVESHTCASATDILATNSPKVSYDISKDGSIAAVLTLVRSRYRLGDTVQGVVTINTPTALTRIVRLAVTLESHEDIEPTLSMVAPVSKAVKATRMVHAEHHESTLDKGRVPFSLSIPSGATPDFKTSAVKLKWTVKLSLLTLASVKQPSADSAFAPSSSPALPRTPDAGPPPSTPGSTAPSTPSTPGLALAPASAPDALPRLAPPPHLMPSKPDGFALYHSAWRAVRHLAGPGVAAVGHPAMLAPVSLEKRKREREETLIQLDNGEEEKKEKREEGEEVTPTSTAQPTASPREKETEPELEVAVSAPTDTDADDEGEPDFVPPAFANETRLEIVECAVPVRILPSTTNFAVGDFVFEA</sequence>
<dbReference type="InterPro" id="IPR014848">
    <property type="entry name" value="Rgp1"/>
</dbReference>
<evidence type="ECO:0000313" key="3">
    <source>
        <dbReference type="Proteomes" id="UP001176521"/>
    </source>
</evidence>
<accession>A0AAN6GHP5</accession>
<feature type="compositionally biased region" description="Low complexity" evidence="1">
    <location>
        <begin position="897"/>
        <end position="907"/>
    </location>
</feature>
<name>A0AAN6GHP5_9BASI</name>
<evidence type="ECO:0000256" key="1">
    <source>
        <dbReference type="SAM" id="MobiDB-lite"/>
    </source>
</evidence>
<feature type="region of interest" description="Disordered" evidence="1">
    <location>
        <begin position="504"/>
        <end position="555"/>
    </location>
</feature>
<feature type="region of interest" description="Disordered" evidence="1">
    <location>
        <begin position="865"/>
        <end position="940"/>
    </location>
</feature>
<feature type="region of interest" description="Disordered" evidence="1">
    <location>
        <begin position="34"/>
        <end position="133"/>
    </location>
</feature>
<feature type="region of interest" description="Disordered" evidence="1">
    <location>
        <begin position="767"/>
        <end position="825"/>
    </location>
</feature>